<dbReference type="PRINTS" id="PR00070">
    <property type="entry name" value="DHFR"/>
</dbReference>
<dbReference type="CDD" id="cd00209">
    <property type="entry name" value="DHFR"/>
    <property type="match status" value="1"/>
</dbReference>
<evidence type="ECO:0000256" key="4">
    <source>
        <dbReference type="ARBA" id="ARBA00022563"/>
    </source>
</evidence>
<dbReference type="HOGENOM" id="CLU_043966_5_2_9"/>
<dbReference type="InterPro" id="IPR024072">
    <property type="entry name" value="DHFR-like_dom_sf"/>
</dbReference>
<keyword evidence="4 7" id="KW-0554">One-carbon metabolism</keyword>
<evidence type="ECO:0000313" key="11">
    <source>
        <dbReference type="Proteomes" id="UP000028185"/>
    </source>
</evidence>
<dbReference type="AlphaFoldDB" id="A0A075SQQ9"/>
<evidence type="ECO:0000256" key="3">
    <source>
        <dbReference type="ARBA" id="ARBA00012856"/>
    </source>
</evidence>
<feature type="domain" description="DHFR" evidence="9">
    <location>
        <begin position="4"/>
        <end position="167"/>
    </location>
</feature>
<dbReference type="GO" id="GO:0046654">
    <property type="term" value="P:tetrahydrofolate biosynthetic process"/>
    <property type="evidence" value="ECO:0007669"/>
    <property type="project" value="UniProtKB-UniPathway"/>
</dbReference>
<evidence type="ECO:0000256" key="8">
    <source>
        <dbReference type="RuleBase" id="RU004474"/>
    </source>
</evidence>
<evidence type="ECO:0000256" key="7">
    <source>
        <dbReference type="PIRNR" id="PIRNR000194"/>
    </source>
</evidence>
<dbReference type="GO" id="GO:0046452">
    <property type="term" value="P:dihydrofolate metabolic process"/>
    <property type="evidence" value="ECO:0007669"/>
    <property type="project" value="TreeGrafter"/>
</dbReference>
<sequence length="170" mass="19457">MTKKIVAIWAQDENGLIGKGDKLPWSLPADLAHFKETTTGHTMVMGRITFDGMGKRALPNRHTIVLTTDKTYQLESERVTILHSVEDVLDWYNKQEQTLFVIGGGQIFTAFAPYIETLIVTDIHGQFNGDVYFPKAFPMEKFQLQSANLRPKDEKNPYDFTIKTYERRDG</sequence>
<dbReference type="UniPathway" id="UPA00077">
    <property type="reaction ID" value="UER00158"/>
</dbReference>
<dbReference type="InterPro" id="IPR017925">
    <property type="entry name" value="DHFR_CS"/>
</dbReference>
<dbReference type="GO" id="GO:0005829">
    <property type="term" value="C:cytosol"/>
    <property type="evidence" value="ECO:0007669"/>
    <property type="project" value="TreeGrafter"/>
</dbReference>
<dbReference type="Gene3D" id="3.40.430.10">
    <property type="entry name" value="Dihydrofolate Reductase, subunit A"/>
    <property type="match status" value="1"/>
</dbReference>
<dbReference type="EC" id="1.5.1.3" evidence="3 7"/>
<dbReference type="PANTHER" id="PTHR48069:SF3">
    <property type="entry name" value="DIHYDROFOLATE REDUCTASE"/>
    <property type="match status" value="1"/>
</dbReference>
<dbReference type="RefSeq" id="WP_024381825.1">
    <property type="nucleotide sequence ID" value="NZ_ALLE01000017.1"/>
</dbReference>
<dbReference type="PROSITE" id="PS51330">
    <property type="entry name" value="DHFR_2"/>
    <property type="match status" value="1"/>
</dbReference>
<dbReference type="PATRIC" id="fig|1214179.4.peg.918"/>
<protein>
    <recommendedName>
        <fullName evidence="3 7">Dihydrofolate reductase</fullName>
        <ecNumber evidence="3 7">1.5.1.3</ecNumber>
    </recommendedName>
</protein>
<dbReference type="Pfam" id="PF00186">
    <property type="entry name" value="DHFR_1"/>
    <property type="match status" value="1"/>
</dbReference>
<dbReference type="PROSITE" id="PS00075">
    <property type="entry name" value="DHFR_1"/>
    <property type="match status" value="1"/>
</dbReference>
<dbReference type="PANTHER" id="PTHR48069">
    <property type="entry name" value="DIHYDROFOLATE REDUCTASE"/>
    <property type="match status" value="1"/>
</dbReference>
<evidence type="ECO:0000256" key="1">
    <source>
        <dbReference type="ARBA" id="ARBA00004903"/>
    </source>
</evidence>
<dbReference type="SUPFAM" id="SSF53597">
    <property type="entry name" value="Dihydrofolate reductase-like"/>
    <property type="match status" value="1"/>
</dbReference>
<dbReference type="PIRSF" id="PIRSF000194">
    <property type="entry name" value="DHFR"/>
    <property type="match status" value="1"/>
</dbReference>
<comment type="similarity">
    <text evidence="2 7 8">Belongs to the dihydrofolate reductase family.</text>
</comment>
<evidence type="ECO:0000259" key="9">
    <source>
        <dbReference type="PROSITE" id="PS51330"/>
    </source>
</evidence>
<dbReference type="GO" id="GO:0046655">
    <property type="term" value="P:folic acid metabolic process"/>
    <property type="evidence" value="ECO:0007669"/>
    <property type="project" value="TreeGrafter"/>
</dbReference>
<organism evidence="10 11">
    <name type="scientific">Streptococcus suis 6407</name>
    <dbReference type="NCBI Taxonomy" id="1214179"/>
    <lineage>
        <taxon>Bacteria</taxon>
        <taxon>Bacillati</taxon>
        <taxon>Bacillota</taxon>
        <taxon>Bacilli</taxon>
        <taxon>Lactobacillales</taxon>
        <taxon>Streptococcaceae</taxon>
        <taxon>Streptococcus</taxon>
    </lineage>
</organism>
<reference evidence="10 11" key="1">
    <citation type="journal article" date="2014" name="Genome Announc.">
        <title>Whole-Genome Sequence of Streptococcus suis Serotype 4 Reference Strain 6407.</title>
        <authorList>
            <person name="Wang K."/>
            <person name="Chen J."/>
            <person name="Yao H."/>
            <person name="Lu C."/>
        </authorList>
    </citation>
    <scope>NUCLEOTIDE SEQUENCE [LARGE SCALE GENOMIC DNA]</scope>
    <source>
        <strain evidence="10">6407</strain>
    </source>
</reference>
<comment type="pathway">
    <text evidence="1 7">Cofactor biosynthesis; tetrahydrofolate biosynthesis; 5,6,7,8-tetrahydrofolate from 7,8-dihydrofolate: step 1/1.</text>
</comment>
<dbReference type="GO" id="GO:0004146">
    <property type="term" value="F:dihydrofolate reductase activity"/>
    <property type="evidence" value="ECO:0007669"/>
    <property type="project" value="UniProtKB-EC"/>
</dbReference>
<keyword evidence="5 7" id="KW-0521">NADP</keyword>
<dbReference type="FunFam" id="3.40.430.10:FF:000009">
    <property type="entry name" value="Dihydrofolate reductase"/>
    <property type="match status" value="1"/>
</dbReference>
<name>A0A075SQQ9_STRSU</name>
<gene>
    <name evidence="10" type="ORF">ID09_04795</name>
</gene>
<dbReference type="InterPro" id="IPR001796">
    <property type="entry name" value="DHFR_dom"/>
</dbReference>
<comment type="catalytic activity">
    <reaction evidence="7">
        <text>(6S)-5,6,7,8-tetrahydrofolate + NADP(+) = 7,8-dihydrofolate + NADPH + H(+)</text>
        <dbReference type="Rhea" id="RHEA:15009"/>
        <dbReference type="ChEBI" id="CHEBI:15378"/>
        <dbReference type="ChEBI" id="CHEBI:57451"/>
        <dbReference type="ChEBI" id="CHEBI:57453"/>
        <dbReference type="ChEBI" id="CHEBI:57783"/>
        <dbReference type="ChEBI" id="CHEBI:58349"/>
        <dbReference type="EC" id="1.5.1.3"/>
    </reaction>
</comment>
<evidence type="ECO:0000256" key="6">
    <source>
        <dbReference type="ARBA" id="ARBA00023002"/>
    </source>
</evidence>
<dbReference type="GO" id="GO:0006730">
    <property type="term" value="P:one-carbon metabolic process"/>
    <property type="evidence" value="ECO:0007669"/>
    <property type="project" value="UniProtKB-KW"/>
</dbReference>
<proteinExistence type="inferred from homology"/>
<dbReference type="InterPro" id="IPR012259">
    <property type="entry name" value="DHFR"/>
</dbReference>
<evidence type="ECO:0000256" key="2">
    <source>
        <dbReference type="ARBA" id="ARBA00009539"/>
    </source>
</evidence>
<evidence type="ECO:0000313" key="10">
    <source>
        <dbReference type="EMBL" id="AIG43385.1"/>
    </source>
</evidence>
<keyword evidence="6 7" id="KW-0560">Oxidoreductase</keyword>
<dbReference type="EMBL" id="CP008921">
    <property type="protein sequence ID" value="AIG43385.1"/>
    <property type="molecule type" value="Genomic_DNA"/>
</dbReference>
<dbReference type="Proteomes" id="UP000028185">
    <property type="component" value="Chromosome"/>
</dbReference>
<accession>A0A075SQQ9</accession>
<dbReference type="GO" id="GO:0050661">
    <property type="term" value="F:NADP binding"/>
    <property type="evidence" value="ECO:0007669"/>
    <property type="project" value="InterPro"/>
</dbReference>
<evidence type="ECO:0000256" key="5">
    <source>
        <dbReference type="ARBA" id="ARBA00022857"/>
    </source>
</evidence>
<comment type="function">
    <text evidence="7">Key enzyme in folate metabolism. Catalyzes an essential reaction for de novo glycine and purine synthesis, and for DNA precursor synthesis.</text>
</comment>